<dbReference type="EMBL" id="QKXF01000368">
    <property type="protein sequence ID" value="RQM12031.1"/>
    <property type="molecule type" value="Genomic_DNA"/>
</dbReference>
<dbReference type="AlphaFoldDB" id="A0A3M6VPP4"/>
<evidence type="ECO:0000313" key="2">
    <source>
        <dbReference type="EMBL" id="RQM12031.1"/>
    </source>
</evidence>
<evidence type="ECO:0000313" key="3">
    <source>
        <dbReference type="Proteomes" id="UP000282087"/>
    </source>
</evidence>
<proteinExistence type="predicted"/>
<evidence type="ECO:0000313" key="1">
    <source>
        <dbReference type="EMBL" id="RMX68093.1"/>
    </source>
</evidence>
<sequence length="79" mass="8829">MERITFALENIKGGHSGEQLKDICFQIVERLGFLQVCNFYIKNQEEGPASGKQSTGDQVSPLKEEIFGWGSQMEDESSS</sequence>
<gene>
    <name evidence="2" type="ORF">DD237_008245</name>
    <name evidence="1" type="ORF">DD238_008190</name>
</gene>
<dbReference type="EMBL" id="QLLG01000131">
    <property type="protein sequence ID" value="RMX68093.1"/>
    <property type="molecule type" value="Genomic_DNA"/>
</dbReference>
<dbReference type="VEuPathDB" id="FungiDB:DD237_008245"/>
<dbReference type="Proteomes" id="UP000282087">
    <property type="component" value="Unassembled WGS sequence"/>
</dbReference>
<accession>A0A3M6VPP4</accession>
<reference evidence="3 4" key="1">
    <citation type="submission" date="2018-06" db="EMBL/GenBank/DDBJ databases">
        <title>Comparative genomics of downy mildews reveals potential adaptations to biotrophy.</title>
        <authorList>
            <person name="Fletcher K."/>
            <person name="Klosterman S.J."/>
            <person name="Derevnina L."/>
            <person name="Martin F."/>
            <person name="Koike S."/>
            <person name="Reyes Chin-Wo S."/>
            <person name="Mou B."/>
            <person name="Michelmore R."/>
        </authorList>
    </citation>
    <scope>NUCLEOTIDE SEQUENCE [LARGE SCALE GENOMIC DNA]</scope>
    <source>
        <strain evidence="2 4">R13</strain>
        <strain evidence="1 3">R14</strain>
    </source>
</reference>
<organism evidence="1 3">
    <name type="scientific">Peronospora effusa</name>
    <dbReference type="NCBI Taxonomy" id="542832"/>
    <lineage>
        <taxon>Eukaryota</taxon>
        <taxon>Sar</taxon>
        <taxon>Stramenopiles</taxon>
        <taxon>Oomycota</taxon>
        <taxon>Peronosporomycetes</taxon>
        <taxon>Peronosporales</taxon>
        <taxon>Peronosporaceae</taxon>
        <taxon>Peronospora</taxon>
    </lineage>
</organism>
<name>A0A3M6VPP4_9STRA</name>
<keyword evidence="3" id="KW-1185">Reference proteome</keyword>
<protein>
    <submittedName>
        <fullName evidence="1">Uncharacterized protein</fullName>
    </submittedName>
</protein>
<evidence type="ECO:0000313" key="4">
    <source>
        <dbReference type="Proteomes" id="UP000286097"/>
    </source>
</evidence>
<comment type="caution">
    <text evidence="1">The sequence shown here is derived from an EMBL/GenBank/DDBJ whole genome shotgun (WGS) entry which is preliminary data.</text>
</comment>
<dbReference type="Proteomes" id="UP000286097">
    <property type="component" value="Unassembled WGS sequence"/>
</dbReference>